<dbReference type="Pfam" id="PF22725">
    <property type="entry name" value="GFO_IDH_MocA_C3"/>
    <property type="match status" value="1"/>
</dbReference>
<dbReference type="SUPFAM" id="SSF51735">
    <property type="entry name" value="NAD(P)-binding Rossmann-fold domains"/>
    <property type="match status" value="1"/>
</dbReference>
<dbReference type="InterPro" id="IPR036291">
    <property type="entry name" value="NAD(P)-bd_dom_sf"/>
</dbReference>
<dbReference type="EMBL" id="SJPY01000001">
    <property type="protein sequence ID" value="TWU45125.1"/>
    <property type="molecule type" value="Genomic_DNA"/>
</dbReference>
<dbReference type="EC" id="1.1.1.312" evidence="4"/>
<feature type="domain" description="Gfo/Idh/MocA-like oxidoreductase N-terminal" evidence="2">
    <location>
        <begin position="5"/>
        <end position="120"/>
    </location>
</feature>
<dbReference type="Pfam" id="PF01408">
    <property type="entry name" value="GFO_IDH_MocA"/>
    <property type="match status" value="1"/>
</dbReference>
<feature type="region of interest" description="Disordered" evidence="1">
    <location>
        <begin position="335"/>
        <end position="365"/>
    </location>
</feature>
<dbReference type="Gene3D" id="3.40.50.720">
    <property type="entry name" value="NAD(P)-binding Rossmann-like Domain"/>
    <property type="match status" value="1"/>
</dbReference>
<organism evidence="4 5">
    <name type="scientific">Novipirellula aureliae</name>
    <dbReference type="NCBI Taxonomy" id="2527966"/>
    <lineage>
        <taxon>Bacteria</taxon>
        <taxon>Pseudomonadati</taxon>
        <taxon>Planctomycetota</taxon>
        <taxon>Planctomycetia</taxon>
        <taxon>Pirellulales</taxon>
        <taxon>Pirellulaceae</taxon>
        <taxon>Novipirellula</taxon>
    </lineage>
</organism>
<keyword evidence="5" id="KW-1185">Reference proteome</keyword>
<dbReference type="Gene3D" id="3.30.360.10">
    <property type="entry name" value="Dihydrodipicolinate Reductase, domain 2"/>
    <property type="match status" value="1"/>
</dbReference>
<accession>A0A5C6E9D0</accession>
<sequence length="365" mass="39553">MKPLQIAVIGAGHLGRIHTKLLGQVDGVEVVAVSDPFVQARETIKQQFDIPTYEDYRDCIPLIDAAVVAAPTDLHAEIATELLKAGKHVLAEKPLAANGADAQRLAMLARSKHLTLQVGHVERFNPAFTALDDLAVDVKYVEAVRASRFPGRCLDVGVVMDLMIHDLDLVLSLTNAPVRSVQASGVSVISSHEDMAETRIEFECGLVANLKASRLSPTPARSMQVFGPNGFADIDFGTPALSKVCANDRVVDRQFDIESDVENPLGCADQIFSGPLHCETLELQPRNAILDELHDFVISIQTGVAPTVTGDAGARAVVVADQILDSIANRHWYQDSDRSEQGAHAVARQRIESASRRVHQDRKAA</sequence>
<evidence type="ECO:0000259" key="2">
    <source>
        <dbReference type="Pfam" id="PF01408"/>
    </source>
</evidence>
<dbReference type="OrthoDB" id="9815825at2"/>
<name>A0A5C6E9D0_9BACT</name>
<dbReference type="GO" id="GO:0000166">
    <property type="term" value="F:nucleotide binding"/>
    <property type="evidence" value="ECO:0007669"/>
    <property type="project" value="InterPro"/>
</dbReference>
<dbReference type="AlphaFoldDB" id="A0A5C6E9D0"/>
<evidence type="ECO:0000313" key="5">
    <source>
        <dbReference type="Proteomes" id="UP000315471"/>
    </source>
</evidence>
<protein>
    <submittedName>
        <fullName evidence="4">Dehydrogenase</fullName>
        <ecNumber evidence="4">1.1.1.312</ecNumber>
    </submittedName>
</protein>
<proteinExistence type="predicted"/>
<feature type="compositionally biased region" description="Basic residues" evidence="1">
    <location>
        <begin position="356"/>
        <end position="365"/>
    </location>
</feature>
<gene>
    <name evidence="4" type="ORF">Q31b_02960</name>
</gene>
<evidence type="ECO:0000313" key="4">
    <source>
        <dbReference type="EMBL" id="TWU45125.1"/>
    </source>
</evidence>
<dbReference type="SUPFAM" id="SSF55347">
    <property type="entry name" value="Glyceraldehyde-3-phosphate dehydrogenase-like, C-terminal domain"/>
    <property type="match status" value="1"/>
</dbReference>
<keyword evidence="4" id="KW-0560">Oxidoreductase</keyword>
<evidence type="ECO:0000259" key="3">
    <source>
        <dbReference type="Pfam" id="PF22725"/>
    </source>
</evidence>
<reference evidence="4 5" key="1">
    <citation type="submission" date="2019-02" db="EMBL/GenBank/DDBJ databases">
        <title>Deep-cultivation of Planctomycetes and their phenomic and genomic characterization uncovers novel biology.</title>
        <authorList>
            <person name="Wiegand S."/>
            <person name="Jogler M."/>
            <person name="Boedeker C."/>
            <person name="Pinto D."/>
            <person name="Vollmers J."/>
            <person name="Rivas-Marin E."/>
            <person name="Kohn T."/>
            <person name="Peeters S.H."/>
            <person name="Heuer A."/>
            <person name="Rast P."/>
            <person name="Oberbeckmann S."/>
            <person name="Bunk B."/>
            <person name="Jeske O."/>
            <person name="Meyerdierks A."/>
            <person name="Storesund J.E."/>
            <person name="Kallscheuer N."/>
            <person name="Luecker S."/>
            <person name="Lage O.M."/>
            <person name="Pohl T."/>
            <person name="Merkel B.J."/>
            <person name="Hornburger P."/>
            <person name="Mueller R.-W."/>
            <person name="Bruemmer F."/>
            <person name="Labrenz M."/>
            <person name="Spormann A.M."/>
            <person name="Op Den Camp H."/>
            <person name="Overmann J."/>
            <person name="Amann R."/>
            <person name="Jetten M.S.M."/>
            <person name="Mascher T."/>
            <person name="Medema M.H."/>
            <person name="Devos D.P."/>
            <person name="Kaster A.-K."/>
            <person name="Ovreas L."/>
            <person name="Rohde M."/>
            <person name="Galperin M.Y."/>
            <person name="Jogler C."/>
        </authorList>
    </citation>
    <scope>NUCLEOTIDE SEQUENCE [LARGE SCALE GENOMIC DNA]</scope>
    <source>
        <strain evidence="4 5">Q31b</strain>
    </source>
</reference>
<dbReference type="PANTHER" id="PTHR43377">
    <property type="entry name" value="BILIVERDIN REDUCTASE A"/>
    <property type="match status" value="1"/>
</dbReference>
<dbReference type="InterPro" id="IPR051450">
    <property type="entry name" value="Gfo/Idh/MocA_Oxidoreductases"/>
</dbReference>
<dbReference type="GO" id="GO:0050606">
    <property type="term" value="F:4-carboxy-2-hydroxymuconate semialdehyde hemiacetal dehydrogenase activity"/>
    <property type="evidence" value="ECO:0007669"/>
    <property type="project" value="UniProtKB-EC"/>
</dbReference>
<feature type="domain" description="GFO/IDH/MocA-like oxidoreductase" evidence="3">
    <location>
        <begin position="155"/>
        <end position="230"/>
    </location>
</feature>
<evidence type="ECO:0000256" key="1">
    <source>
        <dbReference type="SAM" id="MobiDB-lite"/>
    </source>
</evidence>
<dbReference type="PANTHER" id="PTHR43377:SF1">
    <property type="entry name" value="BILIVERDIN REDUCTASE A"/>
    <property type="match status" value="1"/>
</dbReference>
<dbReference type="Proteomes" id="UP000315471">
    <property type="component" value="Unassembled WGS sequence"/>
</dbReference>
<dbReference type="InterPro" id="IPR055170">
    <property type="entry name" value="GFO_IDH_MocA-like_dom"/>
</dbReference>
<dbReference type="RefSeq" id="WP_146597887.1">
    <property type="nucleotide sequence ID" value="NZ_SJPY01000001.1"/>
</dbReference>
<dbReference type="InterPro" id="IPR000683">
    <property type="entry name" value="Gfo/Idh/MocA-like_OxRdtase_N"/>
</dbReference>
<comment type="caution">
    <text evidence="4">The sequence shown here is derived from an EMBL/GenBank/DDBJ whole genome shotgun (WGS) entry which is preliminary data.</text>
</comment>